<proteinExistence type="predicted"/>
<protein>
    <submittedName>
        <fullName evidence="1">Uncharacterized protein</fullName>
    </submittedName>
</protein>
<evidence type="ECO:0000313" key="2">
    <source>
        <dbReference type="Proteomes" id="UP000004995"/>
    </source>
</evidence>
<keyword evidence="2" id="KW-1185">Reference proteome</keyword>
<reference evidence="2" key="1">
    <citation type="journal article" date="2012" name="Nat. Biotechnol.">
        <title>Reference genome sequence of the model plant Setaria.</title>
        <authorList>
            <person name="Bennetzen J.L."/>
            <person name="Schmutz J."/>
            <person name="Wang H."/>
            <person name="Percifield R."/>
            <person name="Hawkins J."/>
            <person name="Pontaroli A.C."/>
            <person name="Estep M."/>
            <person name="Feng L."/>
            <person name="Vaughn J.N."/>
            <person name="Grimwood J."/>
            <person name="Jenkins J."/>
            <person name="Barry K."/>
            <person name="Lindquist E."/>
            <person name="Hellsten U."/>
            <person name="Deshpande S."/>
            <person name="Wang X."/>
            <person name="Wu X."/>
            <person name="Mitros T."/>
            <person name="Triplett J."/>
            <person name="Yang X."/>
            <person name="Ye C.Y."/>
            <person name="Mauro-Herrera M."/>
            <person name="Wang L."/>
            <person name="Li P."/>
            <person name="Sharma M."/>
            <person name="Sharma R."/>
            <person name="Ronald P.C."/>
            <person name="Panaud O."/>
            <person name="Kellogg E.A."/>
            <person name="Brutnell T.P."/>
            <person name="Doust A.N."/>
            <person name="Tuskan G.A."/>
            <person name="Rokhsar D."/>
            <person name="Devos K.M."/>
        </authorList>
    </citation>
    <scope>NUCLEOTIDE SEQUENCE [LARGE SCALE GENOMIC DNA]</scope>
    <source>
        <strain evidence="2">cv. Yugu1</strain>
    </source>
</reference>
<dbReference type="InParanoid" id="K3ZB91"/>
<dbReference type="Gramene" id="KQL15447">
    <property type="protein sequence ID" value="KQL15447"/>
    <property type="gene ID" value="SETIT_023812mg"/>
</dbReference>
<evidence type="ECO:0000313" key="1">
    <source>
        <dbReference type="EnsemblPlants" id="KQL15447"/>
    </source>
</evidence>
<reference evidence="1" key="2">
    <citation type="submission" date="2018-08" db="UniProtKB">
        <authorList>
            <consortium name="EnsemblPlants"/>
        </authorList>
    </citation>
    <scope>IDENTIFICATION</scope>
    <source>
        <strain evidence="1">Yugu1</strain>
    </source>
</reference>
<sequence>MHLDSVFQLKPTLKSVWEQNFRERAFTNWCPHGCHTFLENWFWLEVSVILTLGNQLTASNSHSFNKNCFCYLCMLQTVKFTFQTVSH</sequence>
<dbReference type="EnsemblPlants" id="KQL15447">
    <property type="protein sequence ID" value="KQL15447"/>
    <property type="gene ID" value="SETIT_023812mg"/>
</dbReference>
<accession>K3ZB91</accession>
<dbReference type="HOGENOM" id="CLU_2487649_0_0_1"/>
<dbReference type="AlphaFoldDB" id="K3ZB91"/>
<dbReference type="Proteomes" id="UP000004995">
    <property type="component" value="Unassembled WGS sequence"/>
</dbReference>
<name>K3ZB91_SETIT</name>
<organism evidence="1 2">
    <name type="scientific">Setaria italica</name>
    <name type="common">Foxtail millet</name>
    <name type="synonym">Panicum italicum</name>
    <dbReference type="NCBI Taxonomy" id="4555"/>
    <lineage>
        <taxon>Eukaryota</taxon>
        <taxon>Viridiplantae</taxon>
        <taxon>Streptophyta</taxon>
        <taxon>Embryophyta</taxon>
        <taxon>Tracheophyta</taxon>
        <taxon>Spermatophyta</taxon>
        <taxon>Magnoliopsida</taxon>
        <taxon>Liliopsida</taxon>
        <taxon>Poales</taxon>
        <taxon>Poaceae</taxon>
        <taxon>PACMAD clade</taxon>
        <taxon>Panicoideae</taxon>
        <taxon>Panicodae</taxon>
        <taxon>Paniceae</taxon>
        <taxon>Cenchrinae</taxon>
        <taxon>Setaria</taxon>
    </lineage>
</organism>
<dbReference type="EMBL" id="AGNK02001712">
    <property type="status" value="NOT_ANNOTATED_CDS"/>
    <property type="molecule type" value="Genomic_DNA"/>
</dbReference>